<accession>A0A9Q3ZSV5</accession>
<sequence>MAAIRIAPLQDAVDLEEATSAEVALLKKWKQYRIAVNRIQDQSGYPSSIEWPVEPI</sequence>
<proteinExistence type="predicted"/>
<name>A0A9Q3ZSV5_PSESX</name>
<organism evidence="1 2">
    <name type="scientific">Pseudomonas syringae</name>
    <dbReference type="NCBI Taxonomy" id="317"/>
    <lineage>
        <taxon>Bacteria</taxon>
        <taxon>Pseudomonadati</taxon>
        <taxon>Pseudomonadota</taxon>
        <taxon>Gammaproteobacteria</taxon>
        <taxon>Pseudomonadales</taxon>
        <taxon>Pseudomonadaceae</taxon>
        <taxon>Pseudomonas</taxon>
    </lineage>
</organism>
<reference evidence="1" key="1">
    <citation type="submission" date="2019-11" db="EMBL/GenBank/DDBJ databases">
        <title>Epiphytic Pseudomonas syringae from cherry orchards.</title>
        <authorList>
            <person name="Hulin M.T."/>
        </authorList>
    </citation>
    <scope>NUCLEOTIDE SEQUENCE</scope>
    <source>
        <strain evidence="1">PA-6-9A</strain>
    </source>
</reference>
<dbReference type="Pfam" id="PF02413">
    <property type="entry name" value="Caudo_TAP"/>
    <property type="match status" value="1"/>
</dbReference>
<protein>
    <submittedName>
        <fullName evidence="1">Phage tail protein</fullName>
    </submittedName>
</protein>
<dbReference type="AlphaFoldDB" id="A0A9Q3ZSV5"/>
<comment type="caution">
    <text evidence="1">The sequence shown here is derived from an EMBL/GenBank/DDBJ whole genome shotgun (WGS) entry which is preliminary data.</text>
</comment>
<dbReference type="Proteomes" id="UP000814207">
    <property type="component" value="Unassembled WGS sequence"/>
</dbReference>
<dbReference type="EMBL" id="WKEU01000007">
    <property type="protein sequence ID" value="MCF5062033.1"/>
    <property type="molecule type" value="Genomic_DNA"/>
</dbReference>
<gene>
    <name evidence="1" type="ORF">GIW73_03570</name>
</gene>
<dbReference type="InterPro" id="IPR003458">
    <property type="entry name" value="Phage_T4_Gp38_tail_assem"/>
</dbReference>
<evidence type="ECO:0000313" key="2">
    <source>
        <dbReference type="Proteomes" id="UP000814207"/>
    </source>
</evidence>
<evidence type="ECO:0000313" key="1">
    <source>
        <dbReference type="EMBL" id="MCF5062033.1"/>
    </source>
</evidence>